<proteinExistence type="predicted"/>
<reference evidence="2" key="1">
    <citation type="submission" date="2019-08" db="EMBL/GenBank/DDBJ databases">
        <title>The genome of the North American firefly Photinus pyralis.</title>
        <authorList>
            <consortium name="Photinus pyralis genome working group"/>
            <person name="Fallon T.R."/>
            <person name="Sander Lower S.E."/>
            <person name="Weng J.-K."/>
        </authorList>
    </citation>
    <scope>NUCLEOTIDE SEQUENCE</scope>
    <source>
        <strain evidence="2">TRF0915ILg1</strain>
        <tissue evidence="2">Whole body</tissue>
    </source>
</reference>
<feature type="transmembrane region" description="Helical" evidence="1">
    <location>
        <begin position="54"/>
        <end position="71"/>
    </location>
</feature>
<keyword evidence="1" id="KW-1133">Transmembrane helix</keyword>
<dbReference type="AlphaFoldDB" id="A0A8K0DE15"/>
<sequence length="118" mass="12820">MSGKGKTLRTQEQQLLLYSLKYFEQKKENEEPILPLSAVQKVIIMKLQLTAMKVPVFCLILIVAMVYSTGVCNPIKADMNRAGDIGLDIAPPNLPLPELPQADLSIPNLAGGSVSVTV</sequence>
<evidence type="ECO:0000313" key="2">
    <source>
        <dbReference type="EMBL" id="KAF2902494.1"/>
    </source>
</evidence>
<keyword evidence="1" id="KW-0812">Transmembrane</keyword>
<name>A0A8K0DE15_IGNLU</name>
<comment type="caution">
    <text evidence="2">The sequence shown here is derived from an EMBL/GenBank/DDBJ whole genome shotgun (WGS) entry which is preliminary data.</text>
</comment>
<organism evidence="2 3">
    <name type="scientific">Ignelater luminosus</name>
    <name type="common">Cucubano</name>
    <name type="synonym">Pyrophorus luminosus</name>
    <dbReference type="NCBI Taxonomy" id="2038154"/>
    <lineage>
        <taxon>Eukaryota</taxon>
        <taxon>Metazoa</taxon>
        <taxon>Ecdysozoa</taxon>
        <taxon>Arthropoda</taxon>
        <taxon>Hexapoda</taxon>
        <taxon>Insecta</taxon>
        <taxon>Pterygota</taxon>
        <taxon>Neoptera</taxon>
        <taxon>Endopterygota</taxon>
        <taxon>Coleoptera</taxon>
        <taxon>Polyphaga</taxon>
        <taxon>Elateriformia</taxon>
        <taxon>Elateroidea</taxon>
        <taxon>Elateridae</taxon>
        <taxon>Agrypninae</taxon>
        <taxon>Pyrophorini</taxon>
        <taxon>Ignelater</taxon>
    </lineage>
</organism>
<evidence type="ECO:0000256" key="1">
    <source>
        <dbReference type="SAM" id="Phobius"/>
    </source>
</evidence>
<protein>
    <submittedName>
        <fullName evidence="2">Uncharacterized protein</fullName>
    </submittedName>
</protein>
<dbReference type="Proteomes" id="UP000801492">
    <property type="component" value="Unassembled WGS sequence"/>
</dbReference>
<keyword evidence="1" id="KW-0472">Membrane</keyword>
<evidence type="ECO:0000313" key="3">
    <source>
        <dbReference type="Proteomes" id="UP000801492"/>
    </source>
</evidence>
<keyword evidence="3" id="KW-1185">Reference proteome</keyword>
<accession>A0A8K0DE15</accession>
<dbReference type="EMBL" id="VTPC01001281">
    <property type="protein sequence ID" value="KAF2902494.1"/>
    <property type="molecule type" value="Genomic_DNA"/>
</dbReference>
<gene>
    <name evidence="2" type="ORF">ILUMI_03693</name>
</gene>